<dbReference type="EMBL" id="BOMB01000007">
    <property type="protein sequence ID" value="GID10265.1"/>
    <property type="molecule type" value="Genomic_DNA"/>
</dbReference>
<dbReference type="SUPFAM" id="SSF55874">
    <property type="entry name" value="ATPase domain of HSP90 chaperone/DNA topoisomerase II/histidine kinase"/>
    <property type="match status" value="1"/>
</dbReference>
<dbReference type="GO" id="GO:0000155">
    <property type="term" value="F:phosphorelay sensor kinase activity"/>
    <property type="evidence" value="ECO:0007669"/>
    <property type="project" value="InterPro"/>
</dbReference>
<evidence type="ECO:0000256" key="2">
    <source>
        <dbReference type="ARBA" id="ARBA00012438"/>
    </source>
</evidence>
<gene>
    <name evidence="12" type="ORF">Aru02nite_11540</name>
</gene>
<dbReference type="GO" id="GO:0046983">
    <property type="term" value="F:protein dimerization activity"/>
    <property type="evidence" value="ECO:0007669"/>
    <property type="project" value="InterPro"/>
</dbReference>
<keyword evidence="9" id="KW-0812">Transmembrane</keyword>
<dbReference type="PANTHER" id="PTHR24421:SF10">
    <property type="entry name" value="NITRATE_NITRITE SENSOR PROTEIN NARQ"/>
    <property type="match status" value="1"/>
</dbReference>
<evidence type="ECO:0000256" key="3">
    <source>
        <dbReference type="ARBA" id="ARBA00022553"/>
    </source>
</evidence>
<evidence type="ECO:0000256" key="8">
    <source>
        <dbReference type="ARBA" id="ARBA00023012"/>
    </source>
</evidence>
<feature type="transmembrane region" description="Helical" evidence="9">
    <location>
        <begin position="115"/>
        <end position="133"/>
    </location>
</feature>
<dbReference type="Pfam" id="PF07730">
    <property type="entry name" value="HisKA_3"/>
    <property type="match status" value="1"/>
</dbReference>
<evidence type="ECO:0000256" key="4">
    <source>
        <dbReference type="ARBA" id="ARBA00022679"/>
    </source>
</evidence>
<feature type="transmembrane region" description="Helical" evidence="9">
    <location>
        <begin position="65"/>
        <end position="84"/>
    </location>
</feature>
<feature type="transmembrane region" description="Helical" evidence="9">
    <location>
        <begin position="140"/>
        <end position="157"/>
    </location>
</feature>
<name>A0A8J3NB04_9ACTN</name>
<feature type="transmembrane region" description="Helical" evidence="9">
    <location>
        <begin position="38"/>
        <end position="59"/>
    </location>
</feature>
<keyword evidence="6" id="KW-0418">Kinase</keyword>
<comment type="caution">
    <text evidence="12">The sequence shown here is derived from an EMBL/GenBank/DDBJ whole genome shotgun (WGS) entry which is preliminary data.</text>
</comment>
<dbReference type="InterPro" id="IPR011712">
    <property type="entry name" value="Sig_transdc_His_kin_sub3_dim/P"/>
</dbReference>
<dbReference type="EC" id="2.7.13.3" evidence="2"/>
<evidence type="ECO:0000256" key="7">
    <source>
        <dbReference type="ARBA" id="ARBA00022840"/>
    </source>
</evidence>
<evidence type="ECO:0000259" key="11">
    <source>
        <dbReference type="Pfam" id="PF07730"/>
    </source>
</evidence>
<evidence type="ECO:0000256" key="5">
    <source>
        <dbReference type="ARBA" id="ARBA00022741"/>
    </source>
</evidence>
<keyword evidence="3" id="KW-0597">Phosphoprotein</keyword>
<evidence type="ECO:0000256" key="1">
    <source>
        <dbReference type="ARBA" id="ARBA00000085"/>
    </source>
</evidence>
<dbReference type="Proteomes" id="UP000612808">
    <property type="component" value="Unassembled WGS sequence"/>
</dbReference>
<keyword evidence="7" id="KW-0067">ATP-binding</keyword>
<organism evidence="12 13">
    <name type="scientific">Actinocatenispora rupis</name>
    <dbReference type="NCBI Taxonomy" id="519421"/>
    <lineage>
        <taxon>Bacteria</taxon>
        <taxon>Bacillati</taxon>
        <taxon>Actinomycetota</taxon>
        <taxon>Actinomycetes</taxon>
        <taxon>Micromonosporales</taxon>
        <taxon>Micromonosporaceae</taxon>
        <taxon>Actinocatenispora</taxon>
    </lineage>
</organism>
<dbReference type="CDD" id="cd16917">
    <property type="entry name" value="HATPase_UhpB-NarQ-NarX-like"/>
    <property type="match status" value="1"/>
</dbReference>
<evidence type="ECO:0000256" key="6">
    <source>
        <dbReference type="ARBA" id="ARBA00022777"/>
    </source>
</evidence>
<dbReference type="InterPro" id="IPR003594">
    <property type="entry name" value="HATPase_dom"/>
</dbReference>
<dbReference type="Pfam" id="PF02518">
    <property type="entry name" value="HATPase_c"/>
    <property type="match status" value="1"/>
</dbReference>
<evidence type="ECO:0000259" key="10">
    <source>
        <dbReference type="Pfam" id="PF02518"/>
    </source>
</evidence>
<proteinExistence type="predicted"/>
<comment type="catalytic activity">
    <reaction evidence="1">
        <text>ATP + protein L-histidine = ADP + protein N-phospho-L-histidine.</text>
        <dbReference type="EC" id="2.7.13.3"/>
    </reaction>
</comment>
<feature type="domain" description="Signal transduction histidine kinase subgroup 3 dimerisation and phosphoacceptor" evidence="11">
    <location>
        <begin position="208"/>
        <end position="272"/>
    </location>
</feature>
<keyword evidence="4" id="KW-0808">Transferase</keyword>
<feature type="domain" description="Histidine kinase/HSP90-like ATPase" evidence="10">
    <location>
        <begin position="320"/>
        <end position="404"/>
    </location>
</feature>
<dbReference type="GO" id="GO:0005524">
    <property type="term" value="F:ATP binding"/>
    <property type="evidence" value="ECO:0007669"/>
    <property type="project" value="UniProtKB-KW"/>
</dbReference>
<dbReference type="InterPro" id="IPR036890">
    <property type="entry name" value="HATPase_C_sf"/>
</dbReference>
<protein>
    <recommendedName>
        <fullName evidence="2">histidine kinase</fullName>
        <ecNumber evidence="2">2.7.13.3</ecNumber>
    </recommendedName>
</protein>
<keyword evidence="5" id="KW-0547">Nucleotide-binding</keyword>
<dbReference type="InterPro" id="IPR050482">
    <property type="entry name" value="Sensor_HK_TwoCompSys"/>
</dbReference>
<keyword evidence="13" id="KW-1185">Reference proteome</keyword>
<dbReference type="Gene3D" id="3.30.565.10">
    <property type="entry name" value="Histidine kinase-like ATPase, C-terminal domain"/>
    <property type="match status" value="1"/>
</dbReference>
<accession>A0A8J3NB04</accession>
<keyword evidence="9" id="KW-1133">Transmembrane helix</keyword>
<keyword evidence="8" id="KW-0902">Two-component regulatory system</keyword>
<evidence type="ECO:0000256" key="9">
    <source>
        <dbReference type="SAM" id="Phobius"/>
    </source>
</evidence>
<keyword evidence="9" id="KW-0472">Membrane</keyword>
<sequence length="410" mass="44312">MDRARGVIRAARHGLWYLLTARDSRVPWPRDRLRLVKWLVRVVVVLVTAILSPVAMITVNNAHPHVSPGLVLTLALAQVLPLPLVVRYPLLGWRIGFLAALFEPLARVSDMWGSWPWDPVQIPVFAVAFVVLGLRRGRAVLWWMWALMLVPLFLHVHTMDNRLGGTVLLTVVAALLDLVGGRLRAQRALVAETERTELEKARRAVLEEKARIARELHDVVAHHMSLIAVQAETARYRRDDVSAGAAEEFESISAQARSALTEMRRLLGVLRGGEAAMRAPQPALSDLDGLVAGLRRAGVRVELATVGLDRELPSPVQVCVYRVVQEALSNATRHAPGAPVTASVTVADGHVALRVRNGPGASVTTGGAGHGLIGMRERVALLGGDLTAGRDPDGGFTVAATLPTASPSLV</sequence>
<reference evidence="12" key="1">
    <citation type="submission" date="2021-01" db="EMBL/GenBank/DDBJ databases">
        <title>Whole genome shotgun sequence of Actinocatenispora rupis NBRC 107355.</title>
        <authorList>
            <person name="Komaki H."/>
            <person name="Tamura T."/>
        </authorList>
    </citation>
    <scope>NUCLEOTIDE SEQUENCE</scope>
    <source>
        <strain evidence="12">NBRC 107355</strain>
    </source>
</reference>
<evidence type="ECO:0000313" key="12">
    <source>
        <dbReference type="EMBL" id="GID10265.1"/>
    </source>
</evidence>
<feature type="transmembrane region" description="Helical" evidence="9">
    <location>
        <begin position="163"/>
        <end position="180"/>
    </location>
</feature>
<dbReference type="PANTHER" id="PTHR24421">
    <property type="entry name" value="NITRATE/NITRITE SENSOR PROTEIN NARX-RELATED"/>
    <property type="match status" value="1"/>
</dbReference>
<dbReference type="GO" id="GO:0016020">
    <property type="term" value="C:membrane"/>
    <property type="evidence" value="ECO:0007669"/>
    <property type="project" value="InterPro"/>
</dbReference>
<dbReference type="Gene3D" id="1.20.5.1930">
    <property type="match status" value="1"/>
</dbReference>
<dbReference type="AlphaFoldDB" id="A0A8J3NB04"/>
<evidence type="ECO:0000313" key="13">
    <source>
        <dbReference type="Proteomes" id="UP000612808"/>
    </source>
</evidence>